<dbReference type="Pfam" id="PF13193">
    <property type="entry name" value="AMP-binding_C"/>
    <property type="match status" value="1"/>
</dbReference>
<dbReference type="PANTHER" id="PTHR43201">
    <property type="entry name" value="ACYL-COA SYNTHETASE"/>
    <property type="match status" value="1"/>
</dbReference>
<dbReference type="EMBL" id="JBEGDP010000029">
    <property type="protein sequence ID" value="MEQ7849138.1"/>
    <property type="molecule type" value="Genomic_DNA"/>
</dbReference>
<feature type="domain" description="AMP-dependent synthetase/ligase" evidence="2">
    <location>
        <begin position="20"/>
        <end position="415"/>
    </location>
</feature>
<sequence length="558" mass="58962">MPTPSDAASEAGLSGLLGLAASRSPDKLAVVEAEGPEVRGVTWAELDDEVGRVATGLGAAGVVAGHRIMLALGNRIEFVVAYLAALRVQAVVVPVNPRGSRDELVRTLADSGSRMVLADAGSVTRVREAVARLTALLDVQDPADPADPADPTGDTSPPVPPEVLARARRPRVVVVGATLRPGERSYDHLRASAPARPHPPLRDPEALAVLLYTSGTSGRPRAAMLSHRALRANLEQVAAVDPPMIHGDDVVLGALPLFHVYGLNAVLGGVLRHRAKLVLVDRFDPLDALDLIEDQACSVVPVAPPVFAAWRHDEHLEERLGPVRLLLSGAAPLAPELVEEVFGRTRVVVHQGYGLTEAAPIVTSTLCSRRLQAGSVGAALPGIELRLVDEAGGTPEGEDPGEIHLRGANLFSGYWPDGSDGPDADGWWATGDVGFLDASGDLFLVDRVKEVVIVSGFNVYPAEVEDVVREVVGVREVAVVASPDPATGETVVAYVRAPGQVPEEVVAAIRFRCDLRLARFKRPTRIEVVDALPLTVTGKVQKGVLRAAERRRAEGSAP</sequence>
<dbReference type="RefSeq" id="WP_349805465.1">
    <property type="nucleotide sequence ID" value="NZ_JBEGDP010000029.1"/>
</dbReference>
<dbReference type="Proteomes" id="UP001482520">
    <property type="component" value="Unassembled WGS sequence"/>
</dbReference>
<feature type="region of interest" description="Disordered" evidence="1">
    <location>
        <begin position="138"/>
        <end position="164"/>
    </location>
</feature>
<dbReference type="Gene3D" id="3.40.50.12780">
    <property type="entry name" value="N-terminal domain of ligase-like"/>
    <property type="match status" value="2"/>
</dbReference>
<dbReference type="SUPFAM" id="SSF56801">
    <property type="entry name" value="Acetyl-CoA synthetase-like"/>
    <property type="match status" value="1"/>
</dbReference>
<evidence type="ECO:0000313" key="4">
    <source>
        <dbReference type="EMBL" id="MEQ7849138.1"/>
    </source>
</evidence>
<dbReference type="InterPro" id="IPR045851">
    <property type="entry name" value="AMP-bd_C_sf"/>
</dbReference>
<dbReference type="InterPro" id="IPR042099">
    <property type="entry name" value="ANL_N_sf"/>
</dbReference>
<dbReference type="InterPro" id="IPR025110">
    <property type="entry name" value="AMP-bd_C"/>
</dbReference>
<dbReference type="Pfam" id="PF00501">
    <property type="entry name" value="AMP-binding"/>
    <property type="match status" value="1"/>
</dbReference>
<evidence type="ECO:0000259" key="2">
    <source>
        <dbReference type="Pfam" id="PF00501"/>
    </source>
</evidence>
<reference evidence="4 5" key="1">
    <citation type="submission" date="2024-02" db="EMBL/GenBank/DDBJ databases">
        <title>Full genome sequence of Nocardioides kribbensis.</title>
        <authorList>
            <person name="Poletto B.L."/>
            <person name="Silva G."/>
            <person name="Galante D."/>
            <person name="Campos K.R."/>
            <person name="Santos M.B.N."/>
            <person name="Sacchi C.T."/>
        </authorList>
    </citation>
    <scope>NUCLEOTIDE SEQUENCE [LARGE SCALE GENOMIC DNA]</scope>
    <source>
        <strain evidence="4 5">O4R</strain>
    </source>
</reference>
<evidence type="ECO:0000256" key="1">
    <source>
        <dbReference type="SAM" id="MobiDB-lite"/>
    </source>
</evidence>
<accession>A0ABV1P317</accession>
<name>A0ABV1P317_9ACTN</name>
<organism evidence="4 5">
    <name type="scientific">Nocardioides kribbensis</name>
    <dbReference type="NCBI Taxonomy" id="305517"/>
    <lineage>
        <taxon>Bacteria</taxon>
        <taxon>Bacillati</taxon>
        <taxon>Actinomycetota</taxon>
        <taxon>Actinomycetes</taxon>
        <taxon>Propionibacteriales</taxon>
        <taxon>Nocardioidaceae</taxon>
        <taxon>Nocardioides</taxon>
    </lineage>
</organism>
<proteinExistence type="predicted"/>
<evidence type="ECO:0000313" key="5">
    <source>
        <dbReference type="Proteomes" id="UP001482520"/>
    </source>
</evidence>
<dbReference type="Gene3D" id="3.30.300.30">
    <property type="match status" value="1"/>
</dbReference>
<dbReference type="PROSITE" id="PS00455">
    <property type="entry name" value="AMP_BINDING"/>
    <property type="match status" value="1"/>
</dbReference>
<comment type="caution">
    <text evidence="4">The sequence shown here is derived from an EMBL/GenBank/DDBJ whole genome shotgun (WGS) entry which is preliminary data.</text>
</comment>
<evidence type="ECO:0000259" key="3">
    <source>
        <dbReference type="Pfam" id="PF13193"/>
    </source>
</evidence>
<keyword evidence="5" id="KW-1185">Reference proteome</keyword>
<protein>
    <submittedName>
        <fullName evidence="4">AMP-binding protein</fullName>
    </submittedName>
</protein>
<dbReference type="InterPro" id="IPR000873">
    <property type="entry name" value="AMP-dep_synth/lig_dom"/>
</dbReference>
<gene>
    <name evidence="4" type="ORF">V6R90_17825</name>
</gene>
<feature type="domain" description="AMP-binding enzyme C-terminal" evidence="3">
    <location>
        <begin position="463"/>
        <end position="539"/>
    </location>
</feature>
<dbReference type="PANTHER" id="PTHR43201:SF32">
    <property type="entry name" value="2-SUCCINYLBENZOATE--COA LIGASE, CHLOROPLASTIC_PEROXISOMAL"/>
    <property type="match status" value="1"/>
</dbReference>
<dbReference type="InterPro" id="IPR020845">
    <property type="entry name" value="AMP-binding_CS"/>
</dbReference>